<evidence type="ECO:0000256" key="2">
    <source>
        <dbReference type="ARBA" id="ARBA00012438"/>
    </source>
</evidence>
<comment type="caution">
    <text evidence="11">The sequence shown here is derived from an EMBL/GenBank/DDBJ whole genome shotgun (WGS) entry which is preliminary data.</text>
</comment>
<dbReference type="InterPro" id="IPR011712">
    <property type="entry name" value="Sig_transdc_His_kin_sub3_dim/P"/>
</dbReference>
<evidence type="ECO:0000256" key="1">
    <source>
        <dbReference type="ARBA" id="ARBA00000085"/>
    </source>
</evidence>
<name>A0A1E5PJZ1_9ACTN</name>
<sequence>MKRPWTAAAFDSTSASTRVLVLAGVLMGGLLVVYRPSGALDAAVAAAALVSCLAGARWPFAALLSQSCLLVAAHQLGAGIVPAVKVLAAVTLFELAVRRSGRRVAAGAAVLALAVAANRLADLPGALPEVLYKMGIVAGLPLLLGAYIRFSRDAVRHVRERAEQDELRAGQRLLAARAAERTAIARELHDLVAHHVSSMVLRVGVARHVLGDTGTDRAADPRITDVLDDLHSSGSAALEDLRRLVAVLRDPDSARPATASLVAAEELPAVLDEVVSRSRRNGLAVTASLDPAVAGLDAVRGLAVLRLVQEGLANVVKHAGPGAHARLTVRMAGGGAIHVGLHDDGARTHRPPEPGPRGHGLIGMRERVSLLGGSLEAGPASTGWRLIAELPASTASLEPQT</sequence>
<reference evidence="11 12" key="1">
    <citation type="submission" date="2016-08" db="EMBL/GenBank/DDBJ databases">
        <title>Complete genome sequence of Streptomyces agglomeratus strain 6-3-2, a novel anti-MRSA actinomycete isolated from Wuli of Tebit, China.</title>
        <authorList>
            <person name="Chen X."/>
        </authorList>
    </citation>
    <scope>NUCLEOTIDE SEQUENCE [LARGE SCALE GENOMIC DNA]</scope>
    <source>
        <strain evidence="11 12">6-3-2</strain>
    </source>
</reference>
<organism evidence="11 12">
    <name type="scientific">Streptomyces agglomeratus</name>
    <dbReference type="NCBI Taxonomy" id="285458"/>
    <lineage>
        <taxon>Bacteria</taxon>
        <taxon>Bacillati</taxon>
        <taxon>Actinomycetota</taxon>
        <taxon>Actinomycetes</taxon>
        <taxon>Kitasatosporales</taxon>
        <taxon>Streptomycetaceae</taxon>
        <taxon>Streptomyces</taxon>
    </lineage>
</organism>
<dbReference type="InterPro" id="IPR036890">
    <property type="entry name" value="HATPase_C_sf"/>
</dbReference>
<dbReference type="InterPro" id="IPR050482">
    <property type="entry name" value="Sensor_HK_TwoCompSys"/>
</dbReference>
<dbReference type="AlphaFoldDB" id="A0A1E5PJZ1"/>
<dbReference type="GO" id="GO:0046983">
    <property type="term" value="F:protein dimerization activity"/>
    <property type="evidence" value="ECO:0007669"/>
    <property type="project" value="InterPro"/>
</dbReference>
<feature type="transmembrane region" description="Helical" evidence="9">
    <location>
        <begin position="132"/>
        <end position="150"/>
    </location>
</feature>
<keyword evidence="7" id="KW-0067">ATP-binding</keyword>
<dbReference type="EMBL" id="MEHJ01000001">
    <property type="protein sequence ID" value="OEJ29878.1"/>
    <property type="molecule type" value="Genomic_DNA"/>
</dbReference>
<feature type="transmembrane region" description="Helical" evidence="9">
    <location>
        <begin position="40"/>
        <end position="60"/>
    </location>
</feature>
<accession>A0A1E5PJZ1</accession>
<keyword evidence="6 11" id="KW-0418">Kinase</keyword>
<dbReference type="EC" id="2.7.13.3" evidence="2"/>
<keyword evidence="9" id="KW-1133">Transmembrane helix</keyword>
<keyword evidence="3" id="KW-0597">Phosphoprotein</keyword>
<evidence type="ECO:0000256" key="8">
    <source>
        <dbReference type="ARBA" id="ARBA00023012"/>
    </source>
</evidence>
<keyword evidence="4" id="KW-0808">Transferase</keyword>
<comment type="catalytic activity">
    <reaction evidence="1">
        <text>ATP + protein L-histidine = ADP + protein N-phospho-L-histidine.</text>
        <dbReference type="EC" id="2.7.13.3"/>
    </reaction>
</comment>
<dbReference type="Pfam" id="PF07730">
    <property type="entry name" value="HisKA_3"/>
    <property type="match status" value="1"/>
</dbReference>
<dbReference type="Gene3D" id="1.20.5.1930">
    <property type="match status" value="1"/>
</dbReference>
<dbReference type="Gene3D" id="3.30.565.10">
    <property type="entry name" value="Histidine kinase-like ATPase, C-terminal domain"/>
    <property type="match status" value="1"/>
</dbReference>
<dbReference type="SUPFAM" id="SSF55874">
    <property type="entry name" value="ATPase domain of HSP90 chaperone/DNA topoisomerase II/histidine kinase"/>
    <property type="match status" value="1"/>
</dbReference>
<dbReference type="PANTHER" id="PTHR24421">
    <property type="entry name" value="NITRATE/NITRITE SENSOR PROTEIN NARX-RELATED"/>
    <property type="match status" value="1"/>
</dbReference>
<keyword evidence="9" id="KW-0472">Membrane</keyword>
<dbReference type="GO" id="GO:0016020">
    <property type="term" value="C:membrane"/>
    <property type="evidence" value="ECO:0007669"/>
    <property type="project" value="InterPro"/>
</dbReference>
<keyword evidence="5" id="KW-0547">Nucleotide-binding</keyword>
<dbReference type="PANTHER" id="PTHR24421:SF10">
    <property type="entry name" value="NITRATE_NITRITE SENSOR PROTEIN NARQ"/>
    <property type="match status" value="1"/>
</dbReference>
<evidence type="ECO:0000256" key="7">
    <source>
        <dbReference type="ARBA" id="ARBA00022840"/>
    </source>
</evidence>
<dbReference type="STRING" id="285458.BGM19_03895"/>
<evidence type="ECO:0000313" key="11">
    <source>
        <dbReference type="EMBL" id="OEJ29878.1"/>
    </source>
</evidence>
<gene>
    <name evidence="11" type="ORF">AS594_32865</name>
</gene>
<protein>
    <recommendedName>
        <fullName evidence="2">histidine kinase</fullName>
        <ecNumber evidence="2">2.7.13.3</ecNumber>
    </recommendedName>
</protein>
<feature type="transmembrane region" description="Helical" evidence="9">
    <location>
        <begin position="104"/>
        <end position="120"/>
    </location>
</feature>
<evidence type="ECO:0000256" key="4">
    <source>
        <dbReference type="ARBA" id="ARBA00022679"/>
    </source>
</evidence>
<keyword evidence="8" id="KW-0902">Two-component regulatory system</keyword>
<evidence type="ECO:0000256" key="5">
    <source>
        <dbReference type="ARBA" id="ARBA00022741"/>
    </source>
</evidence>
<dbReference type="CDD" id="cd16917">
    <property type="entry name" value="HATPase_UhpB-NarQ-NarX-like"/>
    <property type="match status" value="1"/>
</dbReference>
<keyword evidence="9" id="KW-0812">Transmembrane</keyword>
<dbReference type="Proteomes" id="UP000095759">
    <property type="component" value="Unassembled WGS sequence"/>
</dbReference>
<feature type="transmembrane region" description="Helical" evidence="9">
    <location>
        <begin position="72"/>
        <end position="97"/>
    </location>
</feature>
<proteinExistence type="predicted"/>
<evidence type="ECO:0000256" key="6">
    <source>
        <dbReference type="ARBA" id="ARBA00022777"/>
    </source>
</evidence>
<evidence type="ECO:0000259" key="10">
    <source>
        <dbReference type="Pfam" id="PF07730"/>
    </source>
</evidence>
<dbReference type="GO" id="GO:0000155">
    <property type="term" value="F:phosphorelay sensor kinase activity"/>
    <property type="evidence" value="ECO:0007669"/>
    <property type="project" value="InterPro"/>
</dbReference>
<dbReference type="RefSeq" id="WP_069936028.1">
    <property type="nucleotide sequence ID" value="NZ_MEHJ01000001.1"/>
</dbReference>
<evidence type="ECO:0000256" key="9">
    <source>
        <dbReference type="SAM" id="Phobius"/>
    </source>
</evidence>
<evidence type="ECO:0000256" key="3">
    <source>
        <dbReference type="ARBA" id="ARBA00022553"/>
    </source>
</evidence>
<feature type="transmembrane region" description="Helical" evidence="9">
    <location>
        <begin position="15"/>
        <end position="33"/>
    </location>
</feature>
<keyword evidence="12" id="KW-1185">Reference proteome</keyword>
<feature type="domain" description="Signal transduction histidine kinase subgroup 3 dimerisation and phosphoacceptor" evidence="10">
    <location>
        <begin position="180"/>
        <end position="251"/>
    </location>
</feature>
<evidence type="ECO:0000313" key="12">
    <source>
        <dbReference type="Proteomes" id="UP000095759"/>
    </source>
</evidence>
<dbReference type="GO" id="GO:0005524">
    <property type="term" value="F:ATP binding"/>
    <property type="evidence" value="ECO:0007669"/>
    <property type="project" value="UniProtKB-KW"/>
</dbReference>